<evidence type="ECO:0000313" key="10">
    <source>
        <dbReference type="Proteomes" id="UP000275048"/>
    </source>
</evidence>
<dbReference type="GO" id="GO:0009190">
    <property type="term" value="P:cyclic nucleotide biosynthetic process"/>
    <property type="evidence" value="ECO:0007669"/>
    <property type="project" value="InterPro"/>
</dbReference>
<keyword evidence="5 7" id="KW-0472">Membrane</keyword>
<dbReference type="EMBL" id="RHHB01000032">
    <property type="protein sequence ID" value="RNB46549.1"/>
    <property type="molecule type" value="Genomic_DNA"/>
</dbReference>
<feature type="transmembrane region" description="Helical" evidence="7">
    <location>
        <begin position="140"/>
        <end position="160"/>
    </location>
</feature>
<evidence type="ECO:0000256" key="1">
    <source>
        <dbReference type="ARBA" id="ARBA00004370"/>
    </source>
</evidence>
<organism evidence="9 10">
    <name type="scientific">Agromyces tardus</name>
    <dbReference type="NCBI Taxonomy" id="2583849"/>
    <lineage>
        <taxon>Bacteria</taxon>
        <taxon>Bacillati</taxon>
        <taxon>Actinomycetota</taxon>
        <taxon>Actinomycetes</taxon>
        <taxon>Micrococcales</taxon>
        <taxon>Microbacteriaceae</taxon>
        <taxon>Agromyces</taxon>
    </lineage>
</organism>
<evidence type="ECO:0000256" key="3">
    <source>
        <dbReference type="ARBA" id="ARBA00022741"/>
    </source>
</evidence>
<feature type="transmembrane region" description="Helical" evidence="7">
    <location>
        <begin position="166"/>
        <end position="190"/>
    </location>
</feature>
<dbReference type="OrthoDB" id="9806704at2"/>
<keyword evidence="6" id="KW-0456">Lyase</keyword>
<evidence type="ECO:0000313" key="9">
    <source>
        <dbReference type="EMBL" id="RNB46549.1"/>
    </source>
</evidence>
<keyword evidence="10" id="KW-1185">Reference proteome</keyword>
<dbReference type="PANTHER" id="PTHR11920:SF335">
    <property type="entry name" value="GUANYLATE CYCLASE"/>
    <property type="match status" value="1"/>
</dbReference>
<dbReference type="GO" id="GO:0035556">
    <property type="term" value="P:intracellular signal transduction"/>
    <property type="evidence" value="ECO:0007669"/>
    <property type="project" value="InterPro"/>
</dbReference>
<dbReference type="InterPro" id="IPR050401">
    <property type="entry name" value="Cyclic_nucleotide_synthase"/>
</dbReference>
<evidence type="ECO:0000256" key="7">
    <source>
        <dbReference type="SAM" id="Phobius"/>
    </source>
</evidence>
<name>A0A3M8A5Q5_9MICO</name>
<dbReference type="PANTHER" id="PTHR11920">
    <property type="entry name" value="GUANYLYL CYCLASE"/>
    <property type="match status" value="1"/>
</dbReference>
<dbReference type="Gene3D" id="3.30.70.1230">
    <property type="entry name" value="Nucleotide cyclase"/>
    <property type="match status" value="1"/>
</dbReference>
<dbReference type="Pfam" id="PF00211">
    <property type="entry name" value="Guanylate_cyc"/>
    <property type="match status" value="1"/>
</dbReference>
<evidence type="ECO:0000259" key="8">
    <source>
        <dbReference type="PROSITE" id="PS50125"/>
    </source>
</evidence>
<comment type="subcellular location">
    <subcellularLocation>
        <location evidence="1">Membrane</location>
    </subcellularLocation>
</comment>
<comment type="caution">
    <text evidence="9">The sequence shown here is derived from an EMBL/GenBank/DDBJ whole genome shotgun (WGS) entry which is preliminary data.</text>
</comment>
<dbReference type="AlphaFoldDB" id="A0A3M8A5Q5"/>
<keyword evidence="4 7" id="KW-1133">Transmembrane helix</keyword>
<feature type="domain" description="Guanylate cyclase" evidence="8">
    <location>
        <begin position="243"/>
        <end position="369"/>
    </location>
</feature>
<reference evidence="9 10" key="1">
    <citation type="submission" date="2018-10" db="EMBL/GenBank/DDBJ databases">
        <title>Isolation, diversity and antibacterial activity of antinobacteria from the wheat rhizosphere soil.</title>
        <authorList>
            <person name="Sun T."/>
        </authorList>
    </citation>
    <scope>NUCLEOTIDE SEQUENCE [LARGE SCALE GENOMIC DNA]</scope>
    <source>
        <strain evidence="9 10">SJ-23</strain>
    </source>
</reference>
<evidence type="ECO:0000256" key="6">
    <source>
        <dbReference type="ARBA" id="ARBA00023239"/>
    </source>
</evidence>
<feature type="transmembrane region" description="Helical" evidence="7">
    <location>
        <begin position="63"/>
        <end position="82"/>
    </location>
</feature>
<accession>A0A3M8A5Q5</accession>
<keyword evidence="2 7" id="KW-0812">Transmembrane</keyword>
<dbReference type="Proteomes" id="UP000275048">
    <property type="component" value="Unassembled WGS sequence"/>
</dbReference>
<gene>
    <name evidence="9" type="ORF">EDM22_13825</name>
</gene>
<proteinExistence type="predicted"/>
<dbReference type="PROSITE" id="PS50125">
    <property type="entry name" value="GUANYLATE_CYCLASE_2"/>
    <property type="match status" value="1"/>
</dbReference>
<feature type="transmembrane region" description="Helical" evidence="7">
    <location>
        <begin position="37"/>
        <end position="57"/>
    </location>
</feature>
<dbReference type="GO" id="GO:0004016">
    <property type="term" value="F:adenylate cyclase activity"/>
    <property type="evidence" value="ECO:0007669"/>
    <property type="project" value="UniProtKB-ARBA"/>
</dbReference>
<dbReference type="CDD" id="cd07302">
    <property type="entry name" value="CHD"/>
    <property type="match status" value="1"/>
</dbReference>
<evidence type="ECO:0000256" key="5">
    <source>
        <dbReference type="ARBA" id="ARBA00023136"/>
    </source>
</evidence>
<dbReference type="GO" id="GO:0000166">
    <property type="term" value="F:nucleotide binding"/>
    <property type="evidence" value="ECO:0007669"/>
    <property type="project" value="UniProtKB-KW"/>
</dbReference>
<dbReference type="SMART" id="SM00044">
    <property type="entry name" value="CYCc"/>
    <property type="match status" value="1"/>
</dbReference>
<dbReference type="RefSeq" id="WP_122937672.1">
    <property type="nucleotide sequence ID" value="NZ_JBHSNT010000097.1"/>
</dbReference>
<sequence length="417" mass="44503">MERTSRPASRVPGVLAAVGSIGFATDDDDGRRMEKSVLTFTAVFTAVVVTPWAAFYYGIGIPVAAVIPTAYILATLAGLAHLRATRDDRWFRISQTAMFLVLPALVHVALGGFANSSAVILFGLAAPVGALSFSSVRRPGLVFAAYVVIVVAMVPLEGALQARAPFIATWIVTVFFAINIVSVSVIMFVAMRTYVRSRNRLAAALADERDRSDRILRNVLPGSIADRLVAGEHPIADRYDRVGVLIADIVDFTSLSETMSADALVHDLNELLGAFDALADRLGVTKVKTIGDAYLAITGGASGEPDVAALADFAIGMRGIAAANAIGNRSDIVLRIGMDVGPIVAGVIGESRFLWDIYGETVNTASRMESFGVPGSIQVTDRVAQLLAVDFELRERGVIEVKGLGRVHTWFLEARRA</sequence>
<dbReference type="InterPro" id="IPR029787">
    <property type="entry name" value="Nucleotide_cyclase"/>
</dbReference>
<dbReference type="InterPro" id="IPR001054">
    <property type="entry name" value="A/G_cyclase"/>
</dbReference>
<evidence type="ECO:0000256" key="2">
    <source>
        <dbReference type="ARBA" id="ARBA00022692"/>
    </source>
</evidence>
<protein>
    <submittedName>
        <fullName evidence="9">Adenylate/guanylate cyclase domain-containing protein</fullName>
    </submittedName>
</protein>
<evidence type="ECO:0000256" key="4">
    <source>
        <dbReference type="ARBA" id="ARBA00022989"/>
    </source>
</evidence>
<keyword evidence="3" id="KW-0547">Nucleotide-binding</keyword>
<dbReference type="GO" id="GO:0016020">
    <property type="term" value="C:membrane"/>
    <property type="evidence" value="ECO:0007669"/>
    <property type="project" value="UniProtKB-SubCell"/>
</dbReference>
<dbReference type="SUPFAM" id="SSF55073">
    <property type="entry name" value="Nucleotide cyclase"/>
    <property type="match status" value="1"/>
</dbReference>